<proteinExistence type="predicted"/>
<dbReference type="RefSeq" id="XP_052949536.1">
    <property type="nucleotide sequence ID" value="XM_053087896.1"/>
</dbReference>
<comment type="caution">
    <text evidence="1">The sequence shown here is derived from an EMBL/GenBank/DDBJ whole genome shotgun (WGS) entry which is preliminary data.</text>
</comment>
<reference evidence="1" key="1">
    <citation type="journal article" date="2022" name="G3 (Bethesda)">
        <title>High quality genome of the basidiomycete yeast Dioszegia hungarica PDD-24b-2 isolated from cloud water.</title>
        <authorList>
            <person name="Jarrige D."/>
            <person name="Haridas S."/>
            <person name="Bleykasten-Grosshans C."/>
            <person name="Joly M."/>
            <person name="Nadalig T."/>
            <person name="Sancelme M."/>
            <person name="Vuilleumier S."/>
            <person name="Grigoriev I.V."/>
            <person name="Amato P."/>
            <person name="Bringel F."/>
        </authorList>
    </citation>
    <scope>NUCLEOTIDE SEQUENCE</scope>
    <source>
        <strain evidence="1">PDD-24b-2</strain>
    </source>
</reference>
<sequence length="406" mass="44822">MTVPGRIIRPIDQKTEYQWYIDQMNVNYNSVATLTEEERSSLTKHLPKIFGPFLSGESVDPETGRADLSCVVLVAVTANGELCGTITSILRETDSHPERRFIVRRSAFSEARTGPNGETPHEAILDVNCLVERMIPLEESRMGGKRVPTISFVCQAPHARIAPLFGLTPWTREDTGVKLVSAPGSPGHTESPDLLVRLCVLYIRRDTAPSTCLPVQQYPEATDPSLKTSCSKYRSLPRCSHRLPSFCLCRPSWSSLPLRAALVSSSGPCLTRRSTTSRSTVRPMDLITMSKNSCSYRRTITRTVFLLIDAKLSDAILQHPSPDSPAAWKAGKGAFTYVLAGKDPVFCHLEGNLDGGQLVQDAEKDVVWEFADPAYAHQKPCDMVQRGIALKCGTEADPQTMQCRTE</sequence>
<gene>
    <name evidence="1" type="ORF">MKK02DRAFT_29747</name>
</gene>
<evidence type="ECO:0000313" key="2">
    <source>
        <dbReference type="Proteomes" id="UP001164286"/>
    </source>
</evidence>
<dbReference type="Proteomes" id="UP001164286">
    <property type="component" value="Unassembled WGS sequence"/>
</dbReference>
<name>A0AA38HI24_9TREE</name>
<dbReference type="GeneID" id="77727101"/>
<evidence type="ECO:0000313" key="1">
    <source>
        <dbReference type="EMBL" id="KAI9639759.1"/>
    </source>
</evidence>
<dbReference type="AlphaFoldDB" id="A0AA38HI24"/>
<protein>
    <submittedName>
        <fullName evidence="1">Uncharacterized protein</fullName>
    </submittedName>
</protein>
<organism evidence="1 2">
    <name type="scientific">Dioszegia hungarica</name>
    <dbReference type="NCBI Taxonomy" id="4972"/>
    <lineage>
        <taxon>Eukaryota</taxon>
        <taxon>Fungi</taxon>
        <taxon>Dikarya</taxon>
        <taxon>Basidiomycota</taxon>
        <taxon>Agaricomycotina</taxon>
        <taxon>Tremellomycetes</taxon>
        <taxon>Tremellales</taxon>
        <taxon>Bulleribasidiaceae</taxon>
        <taxon>Dioszegia</taxon>
    </lineage>
</organism>
<dbReference type="EMBL" id="JAKWFO010000001">
    <property type="protein sequence ID" value="KAI9639759.1"/>
    <property type="molecule type" value="Genomic_DNA"/>
</dbReference>
<accession>A0AA38HI24</accession>
<keyword evidence="2" id="KW-1185">Reference proteome</keyword>